<dbReference type="Proteomes" id="UP000244189">
    <property type="component" value="Unassembled WGS sequence"/>
</dbReference>
<protein>
    <submittedName>
        <fullName evidence="3">Putative endonuclease</fullName>
    </submittedName>
</protein>
<dbReference type="PROSITE" id="PS50164">
    <property type="entry name" value="GIY_YIG"/>
    <property type="match status" value="1"/>
</dbReference>
<organism evidence="3 4">
    <name type="scientific">Sphingomonas aurantiaca</name>
    <dbReference type="NCBI Taxonomy" id="185949"/>
    <lineage>
        <taxon>Bacteria</taxon>
        <taxon>Pseudomonadati</taxon>
        <taxon>Pseudomonadota</taxon>
        <taxon>Alphaproteobacteria</taxon>
        <taxon>Sphingomonadales</taxon>
        <taxon>Sphingomonadaceae</taxon>
        <taxon>Sphingomonas</taxon>
    </lineage>
</organism>
<dbReference type="Pfam" id="PF01541">
    <property type="entry name" value="GIY-YIG"/>
    <property type="match status" value="1"/>
</dbReference>
<dbReference type="GO" id="GO:0004519">
    <property type="term" value="F:endonuclease activity"/>
    <property type="evidence" value="ECO:0007669"/>
    <property type="project" value="UniProtKB-KW"/>
</dbReference>
<dbReference type="SMART" id="SM00465">
    <property type="entry name" value="GIYc"/>
    <property type="match status" value="1"/>
</dbReference>
<evidence type="ECO:0000256" key="1">
    <source>
        <dbReference type="ARBA" id="ARBA00007435"/>
    </source>
</evidence>
<dbReference type="AlphaFoldDB" id="A0A2T5GTB3"/>
<evidence type="ECO:0000313" key="4">
    <source>
        <dbReference type="Proteomes" id="UP000244189"/>
    </source>
</evidence>
<dbReference type="PANTHER" id="PTHR34477:SF5">
    <property type="entry name" value="BSL5627 PROTEIN"/>
    <property type="match status" value="1"/>
</dbReference>
<comment type="caution">
    <text evidence="3">The sequence shown here is derived from an EMBL/GenBank/DDBJ whole genome shotgun (WGS) entry which is preliminary data.</text>
</comment>
<dbReference type="InterPro" id="IPR035901">
    <property type="entry name" value="GIY-YIG_endonuc_sf"/>
</dbReference>
<name>A0A2T5GTB3_9SPHN</name>
<dbReference type="Gene3D" id="3.40.1440.10">
    <property type="entry name" value="GIY-YIG endonuclease"/>
    <property type="match status" value="1"/>
</dbReference>
<feature type="domain" description="GIY-YIG" evidence="2">
    <location>
        <begin position="8"/>
        <end position="84"/>
    </location>
</feature>
<dbReference type="InterPro" id="IPR000305">
    <property type="entry name" value="GIY-YIG_endonuc"/>
</dbReference>
<dbReference type="CDD" id="cd10448">
    <property type="entry name" value="GIY-YIG_unchar_3"/>
    <property type="match status" value="1"/>
</dbReference>
<evidence type="ECO:0000259" key="2">
    <source>
        <dbReference type="PROSITE" id="PS50164"/>
    </source>
</evidence>
<dbReference type="InterPro" id="IPR050190">
    <property type="entry name" value="UPF0213_domain"/>
</dbReference>
<dbReference type="RefSeq" id="WP_244185147.1">
    <property type="nucleotide sequence ID" value="NZ_QAOG01000001.1"/>
</dbReference>
<dbReference type="PANTHER" id="PTHR34477">
    <property type="entry name" value="UPF0213 PROTEIN YHBQ"/>
    <property type="match status" value="1"/>
</dbReference>
<sequence length="101" mass="11600">MGGGDMAQGGWVYIMTNTPYGMLYIGVTAHLASRVQQHRIDTGSAYCRRYGLKTLVFAEQHETIQDAIAREKRLKAWRRSWKDDLIATINPTWADLYDQLH</sequence>
<evidence type="ECO:0000313" key="3">
    <source>
        <dbReference type="EMBL" id="PTQ62562.1"/>
    </source>
</evidence>
<keyword evidence="3" id="KW-0255">Endonuclease</keyword>
<dbReference type="EMBL" id="QAOG01000001">
    <property type="protein sequence ID" value="PTQ62562.1"/>
    <property type="molecule type" value="Genomic_DNA"/>
</dbReference>
<keyword evidence="3" id="KW-0540">Nuclease</keyword>
<reference evidence="3 4" key="1">
    <citation type="submission" date="2018-04" db="EMBL/GenBank/DDBJ databases">
        <title>Genomic Encyclopedia of Type Strains, Phase III (KMG-III): the genomes of soil and plant-associated and newly described type strains.</title>
        <authorList>
            <person name="Whitman W."/>
        </authorList>
    </citation>
    <scope>NUCLEOTIDE SEQUENCE [LARGE SCALE GENOMIC DNA]</scope>
    <source>
        <strain evidence="3 4">MA101b</strain>
    </source>
</reference>
<accession>A0A2T5GTB3</accession>
<gene>
    <name evidence="3" type="ORF">C8J26_0843</name>
</gene>
<dbReference type="SUPFAM" id="SSF82771">
    <property type="entry name" value="GIY-YIG endonuclease"/>
    <property type="match status" value="1"/>
</dbReference>
<proteinExistence type="inferred from homology"/>
<keyword evidence="4" id="KW-1185">Reference proteome</keyword>
<keyword evidence="3" id="KW-0378">Hydrolase</keyword>
<comment type="similarity">
    <text evidence="1">Belongs to the UPF0213 family.</text>
</comment>